<dbReference type="RefSeq" id="WP_284300953.1">
    <property type="nucleotide sequence ID" value="NZ_BSVA01000001.1"/>
</dbReference>
<sequence length="184" mass="20275">MVTERVGWWRRSRWALLSLLVLVPAAVVAALSIDAVDYLGSRPSVVTTVEPGQRADLSGAQLRVVDSWMAPWDSPAGERYAVPEGTALVSVTLELDAGAASEEFRCSVKLVEPDRDRRWTPGYTDTDYFPGRDLPDDVPTGCSWAEVPFPFEVTFLIPEDAADAVVIEAFTPDQLPRAFHLRLS</sequence>
<evidence type="ECO:0000313" key="1">
    <source>
        <dbReference type="EMBL" id="GMA92266.1"/>
    </source>
</evidence>
<dbReference type="EMBL" id="BSVA01000001">
    <property type="protein sequence ID" value="GMA92266.1"/>
    <property type="molecule type" value="Genomic_DNA"/>
</dbReference>
<dbReference type="Proteomes" id="UP001157069">
    <property type="component" value="Unassembled WGS sequence"/>
</dbReference>
<name>A0ABQ6JXN5_9MICO</name>
<evidence type="ECO:0000313" key="2">
    <source>
        <dbReference type="Proteomes" id="UP001157069"/>
    </source>
</evidence>
<proteinExistence type="predicted"/>
<comment type="caution">
    <text evidence="1">The sequence shown here is derived from an EMBL/GenBank/DDBJ whole genome shotgun (WGS) entry which is preliminary data.</text>
</comment>
<gene>
    <name evidence="1" type="ORF">GCM10025869_27950</name>
</gene>
<accession>A0ABQ6JXN5</accession>
<organism evidence="1 2">
    <name type="scientific">Homoserinibacter gongjuensis</name>
    <dbReference type="NCBI Taxonomy" id="1162968"/>
    <lineage>
        <taxon>Bacteria</taxon>
        <taxon>Bacillati</taxon>
        <taxon>Actinomycetota</taxon>
        <taxon>Actinomycetes</taxon>
        <taxon>Micrococcales</taxon>
        <taxon>Microbacteriaceae</taxon>
        <taxon>Homoserinibacter</taxon>
    </lineage>
</organism>
<evidence type="ECO:0008006" key="3">
    <source>
        <dbReference type="Google" id="ProtNLM"/>
    </source>
</evidence>
<reference evidence="2" key="1">
    <citation type="journal article" date="2019" name="Int. J. Syst. Evol. Microbiol.">
        <title>The Global Catalogue of Microorganisms (GCM) 10K type strain sequencing project: providing services to taxonomists for standard genome sequencing and annotation.</title>
        <authorList>
            <consortium name="The Broad Institute Genomics Platform"/>
            <consortium name="The Broad Institute Genome Sequencing Center for Infectious Disease"/>
            <person name="Wu L."/>
            <person name="Ma J."/>
        </authorList>
    </citation>
    <scope>NUCLEOTIDE SEQUENCE [LARGE SCALE GENOMIC DNA]</scope>
    <source>
        <strain evidence="2">NBRC 108755</strain>
    </source>
</reference>
<keyword evidence="2" id="KW-1185">Reference proteome</keyword>
<protein>
    <recommendedName>
        <fullName evidence="3">DUF4352 domain-containing protein</fullName>
    </recommendedName>
</protein>